<gene>
    <name evidence="1" type="ORF">JOQ06_030222</name>
</gene>
<feature type="non-terminal residue" evidence="1">
    <location>
        <position position="1"/>
    </location>
</feature>
<evidence type="ECO:0000313" key="2">
    <source>
        <dbReference type="Proteomes" id="UP001219934"/>
    </source>
</evidence>
<reference evidence="1" key="1">
    <citation type="submission" date="2022-11" db="EMBL/GenBank/DDBJ databases">
        <title>Chromosome-level genome of Pogonophryne albipinna.</title>
        <authorList>
            <person name="Jo E."/>
        </authorList>
    </citation>
    <scope>NUCLEOTIDE SEQUENCE</scope>
    <source>
        <strain evidence="1">SGF0006</strain>
        <tissue evidence="1">Muscle</tissue>
    </source>
</reference>
<evidence type="ECO:0000313" key="1">
    <source>
        <dbReference type="EMBL" id="KAJ4933391.1"/>
    </source>
</evidence>
<proteinExistence type="predicted"/>
<feature type="non-terminal residue" evidence="1">
    <location>
        <position position="114"/>
    </location>
</feature>
<accession>A0AAD6AYG9</accession>
<dbReference type="EMBL" id="JAPTMU010000013">
    <property type="protein sequence ID" value="KAJ4933391.1"/>
    <property type="molecule type" value="Genomic_DNA"/>
</dbReference>
<protein>
    <submittedName>
        <fullName evidence="1">Uncharacterized protein</fullName>
    </submittedName>
</protein>
<comment type="caution">
    <text evidence="1">The sequence shown here is derived from an EMBL/GenBank/DDBJ whole genome shotgun (WGS) entry which is preliminary data.</text>
</comment>
<dbReference type="Proteomes" id="UP001219934">
    <property type="component" value="Unassembled WGS sequence"/>
</dbReference>
<keyword evidence="2" id="KW-1185">Reference proteome</keyword>
<sequence length="114" mass="12839">TCQVEKQTLEKSQLIANRSPYKLPGCQVCSSSIRLDRAAIQRPINEALRLREWAGFPGIQGRYWLQDAVSPAEHGEEGCDSFTTATPPCGFHVVSVRRTGMQWRREELNTILPP</sequence>
<name>A0AAD6AYG9_9TELE</name>
<organism evidence="1 2">
    <name type="scientific">Pogonophryne albipinna</name>
    <dbReference type="NCBI Taxonomy" id="1090488"/>
    <lineage>
        <taxon>Eukaryota</taxon>
        <taxon>Metazoa</taxon>
        <taxon>Chordata</taxon>
        <taxon>Craniata</taxon>
        <taxon>Vertebrata</taxon>
        <taxon>Euteleostomi</taxon>
        <taxon>Actinopterygii</taxon>
        <taxon>Neopterygii</taxon>
        <taxon>Teleostei</taxon>
        <taxon>Neoteleostei</taxon>
        <taxon>Acanthomorphata</taxon>
        <taxon>Eupercaria</taxon>
        <taxon>Perciformes</taxon>
        <taxon>Notothenioidei</taxon>
        <taxon>Pogonophryne</taxon>
    </lineage>
</organism>
<dbReference type="AlphaFoldDB" id="A0AAD6AYG9"/>